<keyword evidence="3" id="KW-1185">Reference proteome</keyword>
<protein>
    <submittedName>
        <fullName evidence="2">Uncharacterized protein</fullName>
    </submittedName>
</protein>
<organism evidence="2 3">
    <name type="scientific">Discina gigas</name>
    <dbReference type="NCBI Taxonomy" id="1032678"/>
    <lineage>
        <taxon>Eukaryota</taxon>
        <taxon>Fungi</taxon>
        <taxon>Dikarya</taxon>
        <taxon>Ascomycota</taxon>
        <taxon>Pezizomycotina</taxon>
        <taxon>Pezizomycetes</taxon>
        <taxon>Pezizales</taxon>
        <taxon>Discinaceae</taxon>
        <taxon>Discina</taxon>
    </lineage>
</organism>
<gene>
    <name evidence="2" type="ORF">Q9L58_007442</name>
</gene>
<feature type="region of interest" description="Disordered" evidence="1">
    <location>
        <begin position="1"/>
        <end position="85"/>
    </location>
</feature>
<feature type="region of interest" description="Disordered" evidence="1">
    <location>
        <begin position="162"/>
        <end position="205"/>
    </location>
</feature>
<evidence type="ECO:0000313" key="3">
    <source>
        <dbReference type="Proteomes" id="UP001447188"/>
    </source>
</evidence>
<comment type="caution">
    <text evidence="2">The sequence shown here is derived from an EMBL/GenBank/DDBJ whole genome shotgun (WGS) entry which is preliminary data.</text>
</comment>
<sequence>MATDVSRHVVPTTAAANTERQHHKGRKPFSSLMKRLASLKNHSTPSTPSRSAGGRAASCPAPSPYSPYYPYKSSDGSPPPSTTTTATAAAASDHVSFGPGYHGSTNTLSSTASSPTATPSTKSRRPAPSAITATTATTSTFSSPTPSMRSLTTTLTTIQSTAPGSLLDPYPHYNPHPSHHHNPNAPPMLFQHQFPSTPHQNAPTSPGPVPITANTLHPLNYSTATAGGLLTDNASIITLASSSKRRRRHSLDTDASVRALAPSSLWGGSRESLPLSVLSGNFERTSLYAGTASSMPSGASIMGIARRSIACEVETETETETDDDDTIDRRRSMSVSGDGDGQSMRDGSSNVGVWHGVSGSRDREAGKRAIEIGRLQV</sequence>
<feature type="compositionally biased region" description="Polar residues" evidence="1">
    <location>
        <begin position="193"/>
        <end position="204"/>
    </location>
</feature>
<feature type="region of interest" description="Disordered" evidence="1">
    <location>
        <begin position="313"/>
        <end position="367"/>
    </location>
</feature>
<dbReference type="EMBL" id="JBBBZM010000118">
    <property type="protein sequence ID" value="KAL0633671.1"/>
    <property type="molecule type" value="Genomic_DNA"/>
</dbReference>
<reference evidence="2 3" key="1">
    <citation type="submission" date="2024-02" db="EMBL/GenBank/DDBJ databases">
        <title>Discinaceae phylogenomics.</title>
        <authorList>
            <person name="Dirks A.C."/>
            <person name="James T.Y."/>
        </authorList>
    </citation>
    <scope>NUCLEOTIDE SEQUENCE [LARGE SCALE GENOMIC DNA]</scope>
    <source>
        <strain evidence="2 3">ACD0624</strain>
    </source>
</reference>
<feature type="compositionally biased region" description="Acidic residues" evidence="1">
    <location>
        <begin position="313"/>
        <end position="326"/>
    </location>
</feature>
<feature type="region of interest" description="Disordered" evidence="1">
    <location>
        <begin position="97"/>
        <end position="149"/>
    </location>
</feature>
<name>A0ABR3GDL3_9PEZI</name>
<evidence type="ECO:0000256" key="1">
    <source>
        <dbReference type="SAM" id="MobiDB-lite"/>
    </source>
</evidence>
<proteinExistence type="predicted"/>
<evidence type="ECO:0000313" key="2">
    <source>
        <dbReference type="EMBL" id="KAL0633671.1"/>
    </source>
</evidence>
<feature type="compositionally biased region" description="Low complexity" evidence="1">
    <location>
        <begin position="68"/>
        <end position="85"/>
    </location>
</feature>
<accession>A0ABR3GDL3</accession>
<dbReference type="Proteomes" id="UP001447188">
    <property type="component" value="Unassembled WGS sequence"/>
</dbReference>
<feature type="compositionally biased region" description="Polar residues" evidence="1">
    <location>
        <begin position="40"/>
        <end position="50"/>
    </location>
</feature>
<feature type="compositionally biased region" description="Low complexity" evidence="1">
    <location>
        <begin position="104"/>
        <end position="149"/>
    </location>
</feature>